<evidence type="ECO:0000256" key="7">
    <source>
        <dbReference type="ARBA" id="ARBA00023136"/>
    </source>
</evidence>
<reference evidence="13" key="1">
    <citation type="submission" date="2025-08" db="UniProtKB">
        <authorList>
            <consortium name="RefSeq"/>
        </authorList>
    </citation>
    <scope>IDENTIFICATION</scope>
    <source>
        <tissue evidence="13">Whole larvae</tissue>
    </source>
</reference>
<evidence type="ECO:0000256" key="1">
    <source>
        <dbReference type="ARBA" id="ARBA00004585"/>
    </source>
</evidence>
<dbReference type="RefSeq" id="XP_026762708.1">
    <property type="nucleotide sequence ID" value="XM_026906907.3"/>
</dbReference>
<feature type="transmembrane region" description="Helical" evidence="11">
    <location>
        <begin position="189"/>
        <end position="210"/>
    </location>
</feature>
<gene>
    <name evidence="13" type="primary">LOC113521381</name>
</gene>
<evidence type="ECO:0000256" key="11">
    <source>
        <dbReference type="SAM" id="Phobius"/>
    </source>
</evidence>
<dbReference type="PROSITE" id="PS50920">
    <property type="entry name" value="SOLCAR"/>
    <property type="match status" value="3"/>
</dbReference>
<dbReference type="CTD" id="38532"/>
<dbReference type="InterPro" id="IPR052217">
    <property type="entry name" value="Mito/Peroxisomal_Carrier"/>
</dbReference>
<keyword evidence="12" id="KW-1185">Reference proteome</keyword>
<dbReference type="Pfam" id="PF00153">
    <property type="entry name" value="Mito_carr"/>
    <property type="match status" value="3"/>
</dbReference>
<feature type="transmembrane region" description="Helical" evidence="11">
    <location>
        <begin position="12"/>
        <end position="31"/>
    </location>
</feature>
<dbReference type="OrthoDB" id="10266426at2759"/>
<evidence type="ECO:0000313" key="12">
    <source>
        <dbReference type="Proteomes" id="UP001652740"/>
    </source>
</evidence>
<dbReference type="GO" id="GO:0044610">
    <property type="term" value="F:FMN transmembrane transporter activity"/>
    <property type="evidence" value="ECO:0007669"/>
    <property type="project" value="TreeGrafter"/>
</dbReference>
<keyword evidence="7 9" id="KW-0472">Membrane</keyword>
<dbReference type="GO" id="GO:0015228">
    <property type="term" value="F:coenzyme A transmembrane transporter activity"/>
    <property type="evidence" value="ECO:0007669"/>
    <property type="project" value="TreeGrafter"/>
</dbReference>
<dbReference type="GO" id="GO:0015230">
    <property type="term" value="F:FAD transmembrane transporter activity"/>
    <property type="evidence" value="ECO:0007669"/>
    <property type="project" value="TreeGrafter"/>
</dbReference>
<dbReference type="KEGG" id="gmw:113521381"/>
<organism evidence="12 13">
    <name type="scientific">Galleria mellonella</name>
    <name type="common">Greater wax moth</name>
    <dbReference type="NCBI Taxonomy" id="7137"/>
    <lineage>
        <taxon>Eukaryota</taxon>
        <taxon>Metazoa</taxon>
        <taxon>Ecdysozoa</taxon>
        <taxon>Arthropoda</taxon>
        <taxon>Hexapoda</taxon>
        <taxon>Insecta</taxon>
        <taxon>Pterygota</taxon>
        <taxon>Neoptera</taxon>
        <taxon>Endopterygota</taxon>
        <taxon>Lepidoptera</taxon>
        <taxon>Glossata</taxon>
        <taxon>Ditrysia</taxon>
        <taxon>Pyraloidea</taxon>
        <taxon>Pyralidae</taxon>
        <taxon>Galleriinae</taxon>
        <taxon>Galleria</taxon>
    </lineage>
</organism>
<feature type="repeat" description="Solcar" evidence="9">
    <location>
        <begin position="189"/>
        <end position="267"/>
    </location>
</feature>
<dbReference type="GO" id="GO:0005778">
    <property type="term" value="C:peroxisomal membrane"/>
    <property type="evidence" value="ECO:0007669"/>
    <property type="project" value="UniProtKB-SubCell"/>
</dbReference>
<dbReference type="PANTHER" id="PTHR45939:SF5">
    <property type="entry name" value="PEROXISOMAL MEMBRANE PROTEIN PMP34"/>
    <property type="match status" value="1"/>
</dbReference>
<evidence type="ECO:0000256" key="6">
    <source>
        <dbReference type="ARBA" id="ARBA00022989"/>
    </source>
</evidence>
<protein>
    <submittedName>
        <fullName evidence="13">Peroxisomal membrane protein PMP34</fullName>
    </submittedName>
</protein>
<evidence type="ECO:0000256" key="8">
    <source>
        <dbReference type="ARBA" id="ARBA00023140"/>
    </source>
</evidence>
<dbReference type="SUPFAM" id="SSF103506">
    <property type="entry name" value="Mitochondrial carrier"/>
    <property type="match status" value="1"/>
</dbReference>
<dbReference type="GeneID" id="113521381"/>
<dbReference type="InParanoid" id="A0A6J1X086"/>
<dbReference type="Gene3D" id="1.50.40.10">
    <property type="entry name" value="Mitochondrial carrier domain"/>
    <property type="match status" value="2"/>
</dbReference>
<dbReference type="InterPro" id="IPR023395">
    <property type="entry name" value="MCP_dom_sf"/>
</dbReference>
<dbReference type="GO" id="GO:0015217">
    <property type="term" value="F:ADP transmembrane transporter activity"/>
    <property type="evidence" value="ECO:0007669"/>
    <property type="project" value="TreeGrafter"/>
</dbReference>
<dbReference type="AlphaFoldDB" id="A0A6J1X086"/>
<dbReference type="FunCoup" id="A0A6J1X086">
    <property type="interactions" value="461"/>
</dbReference>
<dbReference type="GO" id="GO:0080122">
    <property type="term" value="F:AMP transmembrane transporter activity"/>
    <property type="evidence" value="ECO:0007669"/>
    <property type="project" value="TreeGrafter"/>
</dbReference>
<keyword evidence="6 11" id="KW-1133">Transmembrane helix</keyword>
<keyword evidence="3 10" id="KW-0813">Transport</keyword>
<dbReference type="GO" id="GO:0051724">
    <property type="term" value="F:NAD transmembrane transporter activity"/>
    <property type="evidence" value="ECO:0007669"/>
    <property type="project" value="TreeGrafter"/>
</dbReference>
<dbReference type="Proteomes" id="UP001652740">
    <property type="component" value="Unplaced"/>
</dbReference>
<proteinExistence type="inferred from homology"/>
<dbReference type="GO" id="GO:0005347">
    <property type="term" value="F:ATP transmembrane transporter activity"/>
    <property type="evidence" value="ECO:0007669"/>
    <property type="project" value="TreeGrafter"/>
</dbReference>
<feature type="transmembrane region" description="Helical" evidence="11">
    <location>
        <begin position="247"/>
        <end position="269"/>
    </location>
</feature>
<evidence type="ECO:0000313" key="13">
    <source>
        <dbReference type="RefSeq" id="XP_026762708.1"/>
    </source>
</evidence>
<keyword evidence="8" id="KW-0576">Peroxisome</keyword>
<dbReference type="InterPro" id="IPR018108">
    <property type="entry name" value="MCP_transmembrane"/>
</dbReference>
<feature type="repeat" description="Solcar" evidence="9">
    <location>
        <begin position="99"/>
        <end position="182"/>
    </location>
</feature>
<comment type="subcellular location">
    <subcellularLocation>
        <location evidence="1">Peroxisome membrane</location>
        <topology evidence="1">Multi-pass membrane protein</topology>
    </subcellularLocation>
</comment>
<keyword evidence="4 9" id="KW-0812">Transmembrane</keyword>
<dbReference type="PANTHER" id="PTHR45939">
    <property type="entry name" value="PEROXISOMAL MEMBRANE PROTEIN PMP34-RELATED"/>
    <property type="match status" value="1"/>
</dbReference>
<keyword evidence="5" id="KW-0677">Repeat</keyword>
<evidence type="ECO:0000256" key="9">
    <source>
        <dbReference type="PROSITE-ProRule" id="PRU00282"/>
    </source>
</evidence>
<dbReference type="InterPro" id="IPR002067">
    <property type="entry name" value="MCP"/>
</dbReference>
<comment type="similarity">
    <text evidence="2 10">Belongs to the mitochondrial carrier (TC 2.A.29) family.</text>
</comment>
<feature type="repeat" description="Solcar" evidence="9">
    <location>
        <begin position="8"/>
        <end position="94"/>
    </location>
</feature>
<evidence type="ECO:0000256" key="2">
    <source>
        <dbReference type="ARBA" id="ARBA00006375"/>
    </source>
</evidence>
<evidence type="ECO:0000256" key="3">
    <source>
        <dbReference type="ARBA" id="ARBA00022448"/>
    </source>
</evidence>
<sequence length="280" mass="31145">MPPSLLSYETLVHAVAGATGSVVGMAAFYPLDTLRSRLQVDNDLKMKGSSWELLLRLANEEGIEALYRGISPVLQSVSVSNFVYFYVFHALRRLHTGEVSALRDLLIGSVAGVVNVIITSPLWVVNMRMKVDKNSYDSLLSGLIEISKKEGAKGLWSGVLPSLLLVSNPAIQFMIYEYLKRHIVASGKFNAYSAFLIAAIAKAIATTLTYPLQLIQSRLRAGTSLKPLWRDVKSKPSVMFRGLEAKLLQTVMTAALMFFIYEKVVRLVLMIMRVKMSQRK</sequence>
<dbReference type="PRINTS" id="PR00926">
    <property type="entry name" value="MITOCARRIER"/>
</dbReference>
<accession>A0A6J1X086</accession>
<evidence type="ECO:0000256" key="4">
    <source>
        <dbReference type="ARBA" id="ARBA00022692"/>
    </source>
</evidence>
<name>A0A6J1X086_GALME</name>
<evidence type="ECO:0000256" key="10">
    <source>
        <dbReference type="RuleBase" id="RU000488"/>
    </source>
</evidence>
<evidence type="ECO:0000256" key="5">
    <source>
        <dbReference type="ARBA" id="ARBA00022737"/>
    </source>
</evidence>
<feature type="transmembrane region" description="Helical" evidence="11">
    <location>
        <begin position="106"/>
        <end position="125"/>
    </location>
</feature>